<dbReference type="AlphaFoldDB" id="A0A024G927"/>
<dbReference type="Pfam" id="PF03398">
    <property type="entry name" value="Ist1"/>
    <property type="match status" value="1"/>
</dbReference>
<dbReference type="FunFam" id="1.20.1260.60:FF:000002">
    <property type="entry name" value="Vacuolar protein sorting-associated protein IST1"/>
    <property type="match status" value="1"/>
</dbReference>
<gene>
    <name evidence="2" type="ORF">BN9_038290</name>
</gene>
<dbReference type="PANTHER" id="PTHR12161">
    <property type="entry name" value="IST1 FAMILY MEMBER"/>
    <property type="match status" value="1"/>
</dbReference>
<accession>A0A024G927</accession>
<sequence length="294" mass="33140">MFGFHGNKCKPQLKMAVHRIELVKNKKANAAKAERKDIAQFLRDGKEEKARLRVERIIRDDFLVEGYEILALLCELVAERMNLIESQKKCPIDLKESLCTILWAASRTEIPELIEVKKQLSKKYGQEFITAAEQNLKGCVNERVISKLGVEVSEMPPSAYLVINYLREIAKQYKVRWESESADVVDPLAPIPAPTGTSVRAAGVSGPDFASVFASAPTKTDTDKETIVPVAKANENTTESSLRSSNKHTMWKARIDSARSAQEATSFDDQIPNFDELTARFERLRKQTDSEFEF</sequence>
<evidence type="ECO:0008006" key="4">
    <source>
        <dbReference type="Google" id="ProtNLM"/>
    </source>
</evidence>
<protein>
    <recommendedName>
        <fullName evidence="4">IST1 homolog</fullName>
    </recommendedName>
</protein>
<proteinExistence type="inferred from homology"/>
<evidence type="ECO:0000256" key="1">
    <source>
        <dbReference type="ARBA" id="ARBA00005536"/>
    </source>
</evidence>
<evidence type="ECO:0000313" key="2">
    <source>
        <dbReference type="EMBL" id="CCI43045.1"/>
    </source>
</evidence>
<reference evidence="2 3" key="1">
    <citation type="submission" date="2012-05" db="EMBL/GenBank/DDBJ databases">
        <title>Recombination and specialization in a pathogen metapopulation.</title>
        <authorList>
            <person name="Gardiner A."/>
            <person name="Kemen E."/>
            <person name="Schultz-Larsen T."/>
            <person name="MacLean D."/>
            <person name="Van Oosterhout C."/>
            <person name="Jones J.D.G."/>
        </authorList>
    </citation>
    <scope>NUCLEOTIDE SEQUENCE [LARGE SCALE GENOMIC DNA]</scope>
    <source>
        <strain evidence="2 3">Ac Nc2</strain>
    </source>
</reference>
<dbReference type="InParanoid" id="A0A024G927"/>
<dbReference type="Gene3D" id="1.20.1260.60">
    <property type="entry name" value="Vacuolar protein sorting-associated protein Ist1"/>
    <property type="match status" value="1"/>
</dbReference>
<keyword evidence="3" id="KW-1185">Reference proteome</keyword>
<dbReference type="PANTHER" id="PTHR12161:SF5">
    <property type="entry name" value="IST1 HOMOLOG"/>
    <property type="match status" value="1"/>
</dbReference>
<dbReference type="OrthoDB" id="29853at2759"/>
<comment type="similarity">
    <text evidence="1">Belongs to the IST1 family.</text>
</comment>
<organism evidence="2 3">
    <name type="scientific">Albugo candida</name>
    <dbReference type="NCBI Taxonomy" id="65357"/>
    <lineage>
        <taxon>Eukaryota</taxon>
        <taxon>Sar</taxon>
        <taxon>Stramenopiles</taxon>
        <taxon>Oomycota</taxon>
        <taxon>Peronosporomycetes</taxon>
        <taxon>Albuginales</taxon>
        <taxon>Albuginaceae</taxon>
        <taxon>Albugo</taxon>
    </lineage>
</organism>
<dbReference type="InterPro" id="IPR005061">
    <property type="entry name" value="Ist1"/>
</dbReference>
<dbReference type="EMBL" id="CAIX01000043">
    <property type="protein sequence ID" value="CCI43045.1"/>
    <property type="molecule type" value="Genomic_DNA"/>
</dbReference>
<dbReference type="Proteomes" id="UP000053237">
    <property type="component" value="Unassembled WGS sequence"/>
</dbReference>
<evidence type="ECO:0000313" key="3">
    <source>
        <dbReference type="Proteomes" id="UP000053237"/>
    </source>
</evidence>
<dbReference type="InterPro" id="IPR042277">
    <property type="entry name" value="IST1-like"/>
</dbReference>
<dbReference type="STRING" id="65357.A0A024G927"/>
<dbReference type="GO" id="GO:0015031">
    <property type="term" value="P:protein transport"/>
    <property type="evidence" value="ECO:0007669"/>
    <property type="project" value="InterPro"/>
</dbReference>
<name>A0A024G927_9STRA</name>
<comment type="caution">
    <text evidence="2">The sequence shown here is derived from an EMBL/GenBank/DDBJ whole genome shotgun (WGS) entry which is preliminary data.</text>
</comment>